<evidence type="ECO:0000313" key="2">
    <source>
        <dbReference type="Proteomes" id="UP000199412"/>
    </source>
</evidence>
<organism evidence="1 2">
    <name type="scientific">Rhodospira trueperi</name>
    <dbReference type="NCBI Taxonomy" id="69960"/>
    <lineage>
        <taxon>Bacteria</taxon>
        <taxon>Pseudomonadati</taxon>
        <taxon>Pseudomonadota</taxon>
        <taxon>Alphaproteobacteria</taxon>
        <taxon>Rhodospirillales</taxon>
        <taxon>Rhodospirillaceae</taxon>
        <taxon>Rhodospira</taxon>
    </lineage>
</organism>
<evidence type="ECO:0008006" key="3">
    <source>
        <dbReference type="Google" id="ProtNLM"/>
    </source>
</evidence>
<proteinExistence type="predicted"/>
<gene>
    <name evidence="1" type="ORF">SAMN05421720_101637</name>
</gene>
<name>A0A1G6XU17_9PROT</name>
<dbReference type="RefSeq" id="WP_092781873.1">
    <property type="nucleotide sequence ID" value="NZ_FNAP01000001.1"/>
</dbReference>
<dbReference type="EMBL" id="FNAP01000001">
    <property type="protein sequence ID" value="SDD81704.1"/>
    <property type="molecule type" value="Genomic_DNA"/>
</dbReference>
<reference evidence="1 2" key="1">
    <citation type="submission" date="2016-10" db="EMBL/GenBank/DDBJ databases">
        <authorList>
            <person name="de Groot N.N."/>
        </authorList>
    </citation>
    <scope>NUCLEOTIDE SEQUENCE [LARGE SCALE GENOMIC DNA]</scope>
    <source>
        <strain evidence="1 2">ATCC 700224</strain>
    </source>
</reference>
<dbReference type="AlphaFoldDB" id="A0A1G6XU17"/>
<accession>A0A1G6XU17</accession>
<evidence type="ECO:0000313" key="1">
    <source>
        <dbReference type="EMBL" id="SDD81704.1"/>
    </source>
</evidence>
<protein>
    <recommendedName>
        <fullName evidence="3">Phage-related protein</fullName>
    </recommendedName>
</protein>
<sequence>MVRARLEAEVDGGALAASLEATLSAGSADLTAIALPQAANENADARAAVAALDLSALEGPVAQLVSEIGAVAASVPNAHDSIAGVTAVLEGLEGLVAGPDGPLADQLSGLVDRLSADLKGDDAGRLEAVLRVLEALLSAPEGQRAAAMFDTVKAALGADASMPHGFVLDDLMPAIRGLIQLLQGLAALETRMEEAARLTGIMAAQLAPDRIARLEGIAAAVITQGGQDLAAAVAALDPADSVAVDAVLARLRTLSRAEANMVQAISEAMAFGDATLVHLNPDRLAGDLDRALEQVRGADVSAIERAVSANAARLTGLLRFDLPEPPDQGLEGLVREIEGRLSEFADGIAALDLSGLTEPLDQAMATITALPAGLSEVMTEAADSVGAALEPVRAAVEALPVETVVDALRRLAGHVAEVLDALTRLVDAVGDAIDSGATAAVAALEAVETGVDTTKTDLDAAFARAVEVVESVDIDALVAQVQGNIDALVAEIAKADMAPAFNTAGDAIGTAADVVDAVPFFLLPDDMEQDVVDAIRPIKQTDVQGEIDGFKATLGLSEEGLALTRELEESLAEIQGKIDALITFVRDDLDPAKAFAHLDPVMADLRQTIEEIHQGIDLSGLRQMFDDAKTQVTGLDAAALLAPADQAFDEMITALNAYAPDQLIAPLDDRVDAVRGQVLEATRLPDILTRLEEMEAAAKGILDAVDPLMLEPLIKREMETFRERLEADPRLSLLDGWIAALGGLVADGPDAGVRPRAFRAVADWVTQGGAQATLDAHAQAIAGRISATIAAVEAVDPAALAMRLSARAQPIQAAIDATADPGLKVRLQASFSVQASAGQLTLIAGPRQAYLSRLNDVAADLRAVAARGFGEAEAAAARLRAGFDPLSALKAPFVAVIEALGLDGPEPGLGNLLRRFFQVLPPGRIAGLLTPIFRAVRLRYDTLIESVAQPLKQGIQDLIDAIEILDLSPLRDALAGIYDDLVARVEALRPSSLLAEPLASFTTAQQTLGAFDPLGAVQALLDDLAERAERTVAKLTPSEILSGAVDLHAAIVAEIERLQVATLMAGVFDELDRLAAQVNAGLDDTATAFRELQDALPDQVGSTRVSVSVSVG</sequence>
<keyword evidence="2" id="KW-1185">Reference proteome</keyword>
<dbReference type="Proteomes" id="UP000199412">
    <property type="component" value="Unassembled WGS sequence"/>
</dbReference>
<dbReference type="STRING" id="69960.SAMN05421720_101637"/>